<dbReference type="PANTHER" id="PTHR30466:SF1">
    <property type="entry name" value="FMN REDUCTASE (NADH) RUTF"/>
    <property type="match status" value="1"/>
</dbReference>
<dbReference type="InterPro" id="IPR050268">
    <property type="entry name" value="NADH-dep_flavin_reductase"/>
</dbReference>
<dbReference type="SMART" id="SM00903">
    <property type="entry name" value="Flavin_Reduct"/>
    <property type="match status" value="1"/>
</dbReference>
<dbReference type="InterPro" id="IPR012349">
    <property type="entry name" value="Split_barrel_FMN-bd"/>
</dbReference>
<dbReference type="KEGG" id="spha:D3Y57_15650"/>
<dbReference type="SUPFAM" id="SSF50475">
    <property type="entry name" value="FMN-binding split barrel"/>
    <property type="match status" value="1"/>
</dbReference>
<dbReference type="EMBL" id="CP032829">
    <property type="protein sequence ID" value="AYJ87107.1"/>
    <property type="molecule type" value="Genomic_DNA"/>
</dbReference>
<organism evidence="3 4">
    <name type="scientific">Sphingomonas paeninsulae</name>
    <dbReference type="NCBI Taxonomy" id="2319844"/>
    <lineage>
        <taxon>Bacteria</taxon>
        <taxon>Pseudomonadati</taxon>
        <taxon>Pseudomonadota</taxon>
        <taxon>Alphaproteobacteria</taxon>
        <taxon>Sphingomonadales</taxon>
        <taxon>Sphingomonadaceae</taxon>
        <taxon>Sphingomonas</taxon>
    </lineage>
</organism>
<evidence type="ECO:0000313" key="4">
    <source>
        <dbReference type="Proteomes" id="UP000276254"/>
    </source>
</evidence>
<protein>
    <submittedName>
        <fullName evidence="3">Flavin reductase</fullName>
    </submittedName>
</protein>
<dbReference type="AlphaFoldDB" id="A0A494TCD4"/>
<dbReference type="GO" id="GO:0010181">
    <property type="term" value="F:FMN binding"/>
    <property type="evidence" value="ECO:0007669"/>
    <property type="project" value="InterPro"/>
</dbReference>
<dbReference type="InterPro" id="IPR002563">
    <property type="entry name" value="Flavin_Rdtase-like_dom"/>
</dbReference>
<dbReference type="Gene3D" id="2.30.110.10">
    <property type="entry name" value="Electron Transport, Fmn-binding Protein, Chain A"/>
    <property type="match status" value="1"/>
</dbReference>
<sequence>MSVRTLEPTLSTAPTNVESTASDVTADLKLALRRLAKAVVVITVRHEGQRFAMAATAVDALSMEPPSLLACVNRSASIYRAMTEASHFAINILAREHENLSHHCGGLSKGEERFAMGAWEDDGAAPVLADAQAAIICRADARFDYGTHSIFVGIAEQVRTHGIVNPLVYVDGRYTGSVLD</sequence>
<keyword evidence="1" id="KW-0560">Oxidoreductase</keyword>
<dbReference type="OrthoDB" id="9789254at2"/>
<dbReference type="RefSeq" id="WP_121154072.1">
    <property type="nucleotide sequence ID" value="NZ_CP032829.1"/>
</dbReference>
<dbReference type="GO" id="GO:0042602">
    <property type="term" value="F:riboflavin reductase (NADPH) activity"/>
    <property type="evidence" value="ECO:0007669"/>
    <property type="project" value="TreeGrafter"/>
</dbReference>
<dbReference type="PANTHER" id="PTHR30466">
    <property type="entry name" value="FLAVIN REDUCTASE"/>
    <property type="match status" value="1"/>
</dbReference>
<proteinExistence type="predicted"/>
<evidence type="ECO:0000256" key="1">
    <source>
        <dbReference type="ARBA" id="ARBA00023002"/>
    </source>
</evidence>
<evidence type="ECO:0000259" key="2">
    <source>
        <dbReference type="SMART" id="SM00903"/>
    </source>
</evidence>
<accession>A0A494TCD4</accession>
<reference evidence="3 4" key="1">
    <citation type="submission" date="2018-09" db="EMBL/GenBank/DDBJ databases">
        <title>Sphingomonas peninsula sp. nov., isolated from fildes peninsula, Antarctic soil.</title>
        <authorList>
            <person name="Yingchao G."/>
        </authorList>
    </citation>
    <scope>NUCLEOTIDE SEQUENCE [LARGE SCALE GENOMIC DNA]</scope>
    <source>
        <strain evidence="3 4">YZ-8</strain>
    </source>
</reference>
<dbReference type="GO" id="GO:0006208">
    <property type="term" value="P:pyrimidine nucleobase catabolic process"/>
    <property type="evidence" value="ECO:0007669"/>
    <property type="project" value="TreeGrafter"/>
</dbReference>
<dbReference type="Pfam" id="PF01613">
    <property type="entry name" value="Flavin_Reduct"/>
    <property type="match status" value="1"/>
</dbReference>
<gene>
    <name evidence="3" type="ORF">D3Y57_15650</name>
</gene>
<keyword evidence="4" id="KW-1185">Reference proteome</keyword>
<name>A0A494TCD4_SPHPE</name>
<feature type="domain" description="Flavin reductase like" evidence="2">
    <location>
        <begin position="32"/>
        <end position="176"/>
    </location>
</feature>
<dbReference type="Proteomes" id="UP000276254">
    <property type="component" value="Chromosome"/>
</dbReference>
<evidence type="ECO:0000313" key="3">
    <source>
        <dbReference type="EMBL" id="AYJ87107.1"/>
    </source>
</evidence>